<feature type="region of interest" description="Disordered" evidence="1">
    <location>
        <begin position="1"/>
        <end position="22"/>
    </location>
</feature>
<sequence>MVATEDHSEKPNGNSVSHTCGYGKPGSSSAAFALDVQTRAHPVLSPAQLIANVAKGAPAPAHPVPGVGQAATFYTQPNGLSVMTAAKRSAGQVRMVIFAAPAIVPEQKFIDVEKLVLSRI</sequence>
<organism evidence="2 3">
    <name type="scientific">Streptomyces chiangmaiensis</name>
    <dbReference type="NCBI Taxonomy" id="766497"/>
    <lineage>
        <taxon>Bacteria</taxon>
        <taxon>Bacillati</taxon>
        <taxon>Actinomycetota</taxon>
        <taxon>Actinomycetes</taxon>
        <taxon>Kitasatosporales</taxon>
        <taxon>Streptomycetaceae</taxon>
        <taxon>Streptomyces</taxon>
    </lineage>
</organism>
<evidence type="ECO:0000313" key="3">
    <source>
        <dbReference type="Proteomes" id="UP001333996"/>
    </source>
</evidence>
<dbReference type="EMBL" id="JAYWVC010000276">
    <property type="protein sequence ID" value="MED7827838.1"/>
    <property type="molecule type" value="Genomic_DNA"/>
</dbReference>
<gene>
    <name evidence="2" type="ORF">VXC91_39610</name>
</gene>
<reference evidence="2" key="1">
    <citation type="submission" date="2024-01" db="EMBL/GenBank/DDBJ databases">
        <title>First draft genome sequence data of TA4-1, the type strain of Gram-positive actinobacterium Streptomyces chiangmaiensis.</title>
        <authorList>
            <person name="Yasawong M."/>
            <person name="Nantapong N."/>
        </authorList>
    </citation>
    <scope>NUCLEOTIDE SEQUENCE</scope>
    <source>
        <strain evidence="2">TA4-1</strain>
    </source>
</reference>
<proteinExistence type="predicted"/>
<name>A0ABU7FWD8_9ACTN</name>
<feature type="compositionally biased region" description="Basic and acidic residues" evidence="1">
    <location>
        <begin position="1"/>
        <end position="10"/>
    </location>
</feature>
<accession>A0ABU7FWD8</accession>
<evidence type="ECO:0000256" key="1">
    <source>
        <dbReference type="SAM" id="MobiDB-lite"/>
    </source>
</evidence>
<evidence type="ECO:0000313" key="2">
    <source>
        <dbReference type="EMBL" id="MED7827838.1"/>
    </source>
</evidence>
<keyword evidence="3" id="KW-1185">Reference proteome</keyword>
<comment type="caution">
    <text evidence="2">The sequence shown here is derived from an EMBL/GenBank/DDBJ whole genome shotgun (WGS) entry which is preliminary data.</text>
</comment>
<dbReference type="RefSeq" id="WP_329512203.1">
    <property type="nucleotide sequence ID" value="NZ_BAAAYZ010000313.1"/>
</dbReference>
<dbReference type="Proteomes" id="UP001333996">
    <property type="component" value="Unassembled WGS sequence"/>
</dbReference>
<protein>
    <submittedName>
        <fullName evidence="2">Uncharacterized protein</fullName>
    </submittedName>
</protein>